<dbReference type="GO" id="GO:0005524">
    <property type="term" value="F:ATP binding"/>
    <property type="evidence" value="ECO:0007669"/>
    <property type="project" value="UniProtKB-UniRule"/>
</dbReference>
<accession>A0A1E3GT23</accession>
<evidence type="ECO:0000256" key="9">
    <source>
        <dbReference type="ARBA" id="ARBA00049563"/>
    </source>
</evidence>
<dbReference type="PANTHER" id="PTHR11088:SF60">
    <property type="entry name" value="TRNA DIMETHYLALLYLTRANSFERASE"/>
    <property type="match status" value="1"/>
</dbReference>
<dbReference type="AlphaFoldDB" id="A0A1E3GT23"/>
<evidence type="ECO:0000256" key="8">
    <source>
        <dbReference type="ARBA" id="ARBA00022842"/>
    </source>
</evidence>
<feature type="binding site" evidence="10">
    <location>
        <begin position="16"/>
        <end position="23"/>
    </location>
    <ligand>
        <name>ATP</name>
        <dbReference type="ChEBI" id="CHEBI:30616"/>
    </ligand>
</feature>
<keyword evidence="15" id="KW-1185">Reference proteome</keyword>
<proteinExistence type="inferred from homology"/>
<evidence type="ECO:0000313" key="15">
    <source>
        <dbReference type="Proteomes" id="UP000094379"/>
    </source>
</evidence>
<dbReference type="Gene3D" id="1.10.20.140">
    <property type="match status" value="1"/>
</dbReference>
<dbReference type="EC" id="2.5.1.75" evidence="10"/>
<dbReference type="SUPFAM" id="SSF52540">
    <property type="entry name" value="P-loop containing nucleoside triphosphate hydrolases"/>
    <property type="match status" value="1"/>
</dbReference>
<evidence type="ECO:0000256" key="4">
    <source>
        <dbReference type="ARBA" id="ARBA00022679"/>
    </source>
</evidence>
<comment type="subunit">
    <text evidence="10">Monomer.</text>
</comment>
<keyword evidence="4 10" id="KW-0808">Transferase</keyword>
<keyword evidence="8 10" id="KW-0460">Magnesium</keyword>
<keyword evidence="6 10" id="KW-0547">Nucleotide-binding</keyword>
<keyword evidence="5 10" id="KW-0819">tRNA processing</keyword>
<dbReference type="InterPro" id="IPR027417">
    <property type="entry name" value="P-loop_NTPase"/>
</dbReference>
<sequence>MSKGLVAVPPAIFLMGPTAAGKTDLAIFLAQNLPVEIISVDSALIYKQMNIGTAKPDTKVLQQFPHHLVDIIDPQQAYSAGRFRQDALALMADITKRGKIPLLVGGTMLYFKTLQYGIAELPEADANIRAKLEQELKQFGLSHLHQRLNEVDPVSAARIHINDPQRLLRALEVYEISGKPLTELTQHSDFLLPYSVIKIILSPFDRKILHQRIAKRYEMMMQAGFIEEVKKLQKRGDLHAALPSIRAVGYRQAWSFLNGEYDENTFIERAIIATRQMAKRQLTWLRAQKDGVWFDSGNDLPNKQVLDFIRSKLSESDNA</sequence>
<feature type="site" description="Interaction with substrate tRNA" evidence="10">
    <location>
        <position position="107"/>
    </location>
</feature>
<evidence type="ECO:0000256" key="10">
    <source>
        <dbReference type="HAMAP-Rule" id="MF_00185"/>
    </source>
</evidence>
<dbReference type="PATRIC" id="fig|291169.3.peg.1540"/>
<dbReference type="GO" id="GO:0052381">
    <property type="term" value="F:tRNA dimethylallyltransferase activity"/>
    <property type="evidence" value="ECO:0007669"/>
    <property type="project" value="UniProtKB-UniRule"/>
</dbReference>
<dbReference type="HAMAP" id="MF_00185">
    <property type="entry name" value="IPP_trans"/>
    <property type="match status" value="1"/>
</dbReference>
<dbReference type="STRING" id="291169.A9E74_01533"/>
<dbReference type="NCBIfam" id="TIGR00174">
    <property type="entry name" value="miaA"/>
    <property type="match status" value="1"/>
</dbReference>
<dbReference type="Gene3D" id="3.40.50.300">
    <property type="entry name" value="P-loop containing nucleotide triphosphate hydrolases"/>
    <property type="match status" value="1"/>
</dbReference>
<feature type="region of interest" description="Interaction with substrate tRNA" evidence="10">
    <location>
        <begin position="165"/>
        <end position="169"/>
    </location>
</feature>
<dbReference type="Pfam" id="PF01715">
    <property type="entry name" value="IPPT"/>
    <property type="match status" value="1"/>
</dbReference>
<comment type="similarity">
    <text evidence="3 10 13">Belongs to the IPP transferase family.</text>
</comment>
<feature type="region of interest" description="Interaction with substrate tRNA" evidence="10">
    <location>
        <begin position="41"/>
        <end position="44"/>
    </location>
</feature>
<feature type="site" description="Interaction with substrate tRNA" evidence="10">
    <location>
        <position position="129"/>
    </location>
</feature>
<comment type="cofactor">
    <cofactor evidence="1 10">
        <name>Mg(2+)</name>
        <dbReference type="ChEBI" id="CHEBI:18420"/>
    </cofactor>
</comment>
<comment type="function">
    <text evidence="2 10 12">Catalyzes the transfer of a dimethylallyl group onto the adenine at position 37 in tRNAs that read codons beginning with uridine, leading to the formation of N6-(dimethylallyl)adenosine (i(6)A).</text>
</comment>
<evidence type="ECO:0000256" key="7">
    <source>
        <dbReference type="ARBA" id="ARBA00022840"/>
    </source>
</evidence>
<dbReference type="InterPro" id="IPR018022">
    <property type="entry name" value="IPT"/>
</dbReference>
<reference evidence="14 15" key="1">
    <citation type="submission" date="2016-07" db="EMBL/GenBank/DDBJ databases">
        <title>Draft Genome Sequence of Methylophaga muralis Bur 1.</title>
        <authorList>
            <person name="Vasilenko O.V."/>
            <person name="Doronina N.V."/>
            <person name="Shmareva M.N."/>
            <person name="Tarlachkov S.V."/>
            <person name="Mustakhimov I."/>
            <person name="Trotsenko Y.A."/>
        </authorList>
    </citation>
    <scope>NUCLEOTIDE SEQUENCE [LARGE SCALE GENOMIC DNA]</scope>
    <source>
        <strain evidence="14 15">Bur 1</strain>
    </source>
</reference>
<dbReference type="GO" id="GO:0006400">
    <property type="term" value="P:tRNA modification"/>
    <property type="evidence" value="ECO:0007669"/>
    <property type="project" value="TreeGrafter"/>
</dbReference>
<evidence type="ECO:0000256" key="3">
    <source>
        <dbReference type="ARBA" id="ARBA00005842"/>
    </source>
</evidence>
<evidence type="ECO:0000256" key="13">
    <source>
        <dbReference type="RuleBase" id="RU003785"/>
    </source>
</evidence>
<evidence type="ECO:0000256" key="11">
    <source>
        <dbReference type="RuleBase" id="RU003783"/>
    </source>
</evidence>
<evidence type="ECO:0000256" key="2">
    <source>
        <dbReference type="ARBA" id="ARBA00003213"/>
    </source>
</evidence>
<evidence type="ECO:0000256" key="12">
    <source>
        <dbReference type="RuleBase" id="RU003784"/>
    </source>
</evidence>
<comment type="catalytic activity">
    <reaction evidence="9 10 11">
        <text>adenosine(37) in tRNA + dimethylallyl diphosphate = N(6)-dimethylallyladenosine(37) in tRNA + diphosphate</text>
        <dbReference type="Rhea" id="RHEA:26482"/>
        <dbReference type="Rhea" id="RHEA-COMP:10162"/>
        <dbReference type="Rhea" id="RHEA-COMP:10375"/>
        <dbReference type="ChEBI" id="CHEBI:33019"/>
        <dbReference type="ChEBI" id="CHEBI:57623"/>
        <dbReference type="ChEBI" id="CHEBI:74411"/>
        <dbReference type="ChEBI" id="CHEBI:74415"/>
        <dbReference type="EC" id="2.5.1.75"/>
    </reaction>
</comment>
<comment type="caution">
    <text evidence="14">The sequence shown here is derived from an EMBL/GenBank/DDBJ whole genome shotgun (WGS) entry which is preliminary data.</text>
</comment>
<name>A0A1E3GT23_9GAMM</name>
<evidence type="ECO:0000313" key="14">
    <source>
        <dbReference type="EMBL" id="ODN66706.1"/>
    </source>
</evidence>
<gene>
    <name evidence="10 14" type="primary">miaA</name>
    <name evidence="14" type="ORF">A9E74_01533</name>
</gene>
<organism evidence="14 15">
    <name type="scientific">Methylophaga muralis</name>
    <dbReference type="NCBI Taxonomy" id="291169"/>
    <lineage>
        <taxon>Bacteria</taxon>
        <taxon>Pseudomonadati</taxon>
        <taxon>Pseudomonadota</taxon>
        <taxon>Gammaproteobacteria</taxon>
        <taxon>Thiotrichales</taxon>
        <taxon>Piscirickettsiaceae</taxon>
        <taxon>Methylophaga</taxon>
    </lineage>
</organism>
<dbReference type="PANTHER" id="PTHR11088">
    <property type="entry name" value="TRNA DIMETHYLALLYLTRANSFERASE"/>
    <property type="match status" value="1"/>
</dbReference>
<evidence type="ECO:0000256" key="5">
    <source>
        <dbReference type="ARBA" id="ARBA00022694"/>
    </source>
</evidence>
<feature type="binding site" evidence="10">
    <location>
        <begin position="18"/>
        <end position="23"/>
    </location>
    <ligand>
        <name>substrate</name>
    </ligand>
</feature>
<dbReference type="InterPro" id="IPR039657">
    <property type="entry name" value="Dimethylallyltransferase"/>
</dbReference>
<keyword evidence="7 10" id="KW-0067">ATP-binding</keyword>
<dbReference type="FunFam" id="1.10.20.140:FF:000001">
    <property type="entry name" value="tRNA dimethylallyltransferase"/>
    <property type="match status" value="1"/>
</dbReference>
<comment type="caution">
    <text evidence="10">Lacks conserved residue(s) required for the propagation of feature annotation.</text>
</comment>
<evidence type="ECO:0000256" key="6">
    <source>
        <dbReference type="ARBA" id="ARBA00022741"/>
    </source>
</evidence>
<dbReference type="Proteomes" id="UP000094379">
    <property type="component" value="Unassembled WGS sequence"/>
</dbReference>
<protein>
    <recommendedName>
        <fullName evidence="10">tRNA dimethylallyltransferase</fullName>
        <ecNumber evidence="10">2.5.1.75</ecNumber>
    </recommendedName>
    <alternativeName>
        <fullName evidence="10">Dimethylallyl diphosphate:tRNA dimethylallyltransferase</fullName>
        <shortName evidence="10">DMAPP:tRNA dimethylallyltransferase</shortName>
        <shortName evidence="10">DMATase</shortName>
    </alternativeName>
    <alternativeName>
        <fullName evidence="10">Isopentenyl-diphosphate:tRNA isopentenyltransferase</fullName>
        <shortName evidence="10">IPP transferase</shortName>
        <shortName evidence="10">IPPT</shortName>
        <shortName evidence="10">IPTase</shortName>
    </alternativeName>
</protein>
<dbReference type="EMBL" id="MCRI01000014">
    <property type="protein sequence ID" value="ODN66706.1"/>
    <property type="molecule type" value="Genomic_DNA"/>
</dbReference>
<evidence type="ECO:0000256" key="1">
    <source>
        <dbReference type="ARBA" id="ARBA00001946"/>
    </source>
</evidence>